<dbReference type="AlphaFoldDB" id="A0AAW4Z8S8"/>
<dbReference type="Proteomes" id="UP001200544">
    <property type="component" value="Unassembled WGS sequence"/>
</dbReference>
<protein>
    <submittedName>
        <fullName evidence="1">Uncharacterized protein</fullName>
    </submittedName>
</protein>
<reference evidence="1" key="1">
    <citation type="submission" date="2021-07" db="EMBL/GenBank/DDBJ databases">
        <title>Comparative genomics of Bacteroides fragilis group isolates reveals species-dependent resistance mechanisms and validates clinical tools for resistance prediction.</title>
        <authorList>
            <person name="Wallace M.J."/>
            <person name="Jean S."/>
            <person name="Wallace M.A."/>
            <person name="Carey-Ann B.D."/>
            <person name="Dantas G."/>
        </authorList>
    </citation>
    <scope>NUCLEOTIDE SEQUENCE</scope>
    <source>
        <strain evidence="1">BJH_160</strain>
    </source>
</reference>
<evidence type="ECO:0000313" key="2">
    <source>
        <dbReference type="Proteomes" id="UP001200544"/>
    </source>
</evidence>
<accession>A0AAW4Z8S8</accession>
<dbReference type="InterPro" id="IPR029037">
    <property type="entry name" value="DUF1407/YfgJ-like_sf"/>
</dbReference>
<proteinExistence type="predicted"/>
<sequence>MNIKKYHCNYCKKDYPSYQVRQLRYVCPNCNQPLELEVAGTKFSYICKCIPIENLCINNLVVFDPLNDFIPMALNITKNGNKFRVALKNYGTKEYQKGEYVIIIA</sequence>
<comment type="caution">
    <text evidence="1">The sequence shown here is derived from an EMBL/GenBank/DDBJ whole genome shotgun (WGS) entry which is preliminary data.</text>
</comment>
<name>A0AAW4Z8S8_BACT4</name>
<dbReference type="RefSeq" id="WP_234128821.1">
    <property type="nucleotide sequence ID" value="NZ_JAHYQA010000006.1"/>
</dbReference>
<dbReference type="EMBL" id="JAHYQA010000006">
    <property type="protein sequence ID" value="MCE9238038.1"/>
    <property type="molecule type" value="Genomic_DNA"/>
</dbReference>
<evidence type="ECO:0000313" key="1">
    <source>
        <dbReference type="EMBL" id="MCE9238038.1"/>
    </source>
</evidence>
<dbReference type="Gene3D" id="2.10.290.10">
    <property type="entry name" value="YfgJ-like"/>
    <property type="match status" value="1"/>
</dbReference>
<gene>
    <name evidence="1" type="ORF">K0H07_12885</name>
</gene>
<organism evidence="1 2">
    <name type="scientific">Bacteroides thetaiotaomicron</name>
    <dbReference type="NCBI Taxonomy" id="818"/>
    <lineage>
        <taxon>Bacteria</taxon>
        <taxon>Pseudomonadati</taxon>
        <taxon>Bacteroidota</taxon>
        <taxon>Bacteroidia</taxon>
        <taxon>Bacteroidales</taxon>
        <taxon>Bacteroidaceae</taxon>
        <taxon>Bacteroides</taxon>
    </lineage>
</organism>